<dbReference type="Gene3D" id="3.10.129.10">
    <property type="entry name" value="Hotdog Thioesterase"/>
    <property type="match status" value="1"/>
</dbReference>
<keyword evidence="4" id="KW-1185">Reference proteome</keyword>
<comment type="similarity">
    <text evidence="1">Belongs to the 4-hydroxybenzoyl-CoA thioesterase family.</text>
</comment>
<keyword evidence="2" id="KW-0378">Hydrolase</keyword>
<dbReference type="PANTHER" id="PTHR31793:SF27">
    <property type="entry name" value="NOVEL THIOESTERASE SUPERFAMILY DOMAIN AND SAPOSIN A-TYPE DOMAIN CONTAINING PROTEIN (0610012H03RIK)"/>
    <property type="match status" value="1"/>
</dbReference>
<sequence length="135" mass="15730">MGKYIFELNMKVRDYECDMQGIVNNANYQHYLEHTRHEFITTLGINFGELHVQGIDPVVARISIAYKTPLRSGDDFVSKLYMEKEGLKYVFYQDIYRLSDNKVSVKAKVEVVCLTNGRLGPSELFDRAFQPYFTQ</sequence>
<dbReference type="PIRSF" id="PIRSF003230">
    <property type="entry name" value="YbgC"/>
    <property type="match status" value="1"/>
</dbReference>
<dbReference type="InterPro" id="IPR029069">
    <property type="entry name" value="HotDog_dom_sf"/>
</dbReference>
<dbReference type="Pfam" id="PF13279">
    <property type="entry name" value="4HBT_2"/>
    <property type="match status" value="1"/>
</dbReference>
<accession>A0ABM8ICU5</accession>
<evidence type="ECO:0000256" key="1">
    <source>
        <dbReference type="ARBA" id="ARBA00005953"/>
    </source>
</evidence>
<dbReference type="InterPro" id="IPR006684">
    <property type="entry name" value="YbgC/YbaW"/>
</dbReference>
<evidence type="ECO:0000256" key="2">
    <source>
        <dbReference type="ARBA" id="ARBA00022801"/>
    </source>
</evidence>
<dbReference type="EMBL" id="AP028055">
    <property type="protein sequence ID" value="BEG99784.1"/>
    <property type="molecule type" value="Genomic_DNA"/>
</dbReference>
<reference evidence="3 4" key="1">
    <citation type="submission" date="2023-04" db="EMBL/GenBank/DDBJ databases">
        <title>Draft genome sequence of acteroides sedimenti strain YN3PY1.</title>
        <authorList>
            <person name="Yoshida N."/>
        </authorList>
    </citation>
    <scope>NUCLEOTIDE SEQUENCE [LARGE SCALE GENOMIC DNA]</scope>
    <source>
        <strain evidence="3 4">YN3PY1</strain>
    </source>
</reference>
<dbReference type="CDD" id="cd00586">
    <property type="entry name" value="4HBT"/>
    <property type="match status" value="1"/>
</dbReference>
<organism evidence="3 4">
    <name type="scientific">Bacteroides sedimenti</name>
    <dbReference type="NCBI Taxonomy" id="2136147"/>
    <lineage>
        <taxon>Bacteria</taxon>
        <taxon>Pseudomonadati</taxon>
        <taxon>Bacteroidota</taxon>
        <taxon>Bacteroidia</taxon>
        <taxon>Bacteroidales</taxon>
        <taxon>Bacteroidaceae</taxon>
        <taxon>Bacteroides</taxon>
    </lineage>
</organism>
<evidence type="ECO:0000313" key="4">
    <source>
        <dbReference type="Proteomes" id="UP001496674"/>
    </source>
</evidence>
<dbReference type="InterPro" id="IPR050563">
    <property type="entry name" value="4-hydroxybenzoyl-CoA_TE"/>
</dbReference>
<protein>
    <submittedName>
        <fullName evidence="3">Thioesterase</fullName>
    </submittedName>
</protein>
<dbReference type="Proteomes" id="UP001496674">
    <property type="component" value="Chromosome"/>
</dbReference>
<gene>
    <name evidence="3" type="ORF">BSYN_20490</name>
</gene>
<evidence type="ECO:0000313" key="3">
    <source>
        <dbReference type="EMBL" id="BEG99784.1"/>
    </source>
</evidence>
<dbReference type="PANTHER" id="PTHR31793">
    <property type="entry name" value="4-HYDROXYBENZOYL-COA THIOESTERASE FAMILY MEMBER"/>
    <property type="match status" value="1"/>
</dbReference>
<dbReference type="SUPFAM" id="SSF54637">
    <property type="entry name" value="Thioesterase/thiol ester dehydrase-isomerase"/>
    <property type="match status" value="1"/>
</dbReference>
<proteinExistence type="inferred from homology"/>
<dbReference type="RefSeq" id="WP_353330584.1">
    <property type="nucleotide sequence ID" value="NZ_AP028055.1"/>
</dbReference>
<name>A0ABM8ICU5_9BACE</name>